<dbReference type="GeneID" id="64197017"/>
<reference evidence="2" key="1">
    <citation type="submission" date="2023-01" db="EMBL/GenBank/DDBJ databases">
        <title>Human gut microbiome strain richness.</title>
        <authorList>
            <person name="Chen-Liaw A."/>
        </authorList>
    </citation>
    <scope>NUCLEOTIDE SEQUENCE</scope>
    <source>
        <strain evidence="2">1001217st2_G6_1001217B_191108</strain>
    </source>
</reference>
<evidence type="ECO:0000313" key="2">
    <source>
        <dbReference type="EMBL" id="MDB7085418.1"/>
    </source>
</evidence>
<dbReference type="PROSITE" id="PS51257">
    <property type="entry name" value="PROKAR_LIPOPROTEIN"/>
    <property type="match status" value="1"/>
</dbReference>
<evidence type="ECO:0008006" key="4">
    <source>
        <dbReference type="Google" id="ProtNLM"/>
    </source>
</evidence>
<protein>
    <recommendedName>
        <fullName evidence="4">Lipoprotein</fullName>
    </recommendedName>
</protein>
<name>A0AB35IQY2_9FIRM</name>
<proteinExistence type="predicted"/>
<accession>A0AB35IQY2</accession>
<evidence type="ECO:0000256" key="1">
    <source>
        <dbReference type="SAM" id="SignalP"/>
    </source>
</evidence>
<feature type="chain" id="PRO_5044301461" description="Lipoprotein" evidence="1">
    <location>
        <begin position="21"/>
        <end position="109"/>
    </location>
</feature>
<sequence length="109" mass="11808">MKKVLSLLLVLGLCFGLAGCGGSSKPDDMTDESYNAAKEVLEIADKYLDDKIDKDEAADSIRSTMDGFEGDGVGDIKVRERAKQITSSLYISESSVQEARDNLAEVLEN</sequence>
<evidence type="ECO:0000313" key="3">
    <source>
        <dbReference type="Proteomes" id="UP001211987"/>
    </source>
</evidence>
<organism evidence="2 3">
    <name type="scientific">Thomasclavelia ramosa</name>
    <dbReference type="NCBI Taxonomy" id="1547"/>
    <lineage>
        <taxon>Bacteria</taxon>
        <taxon>Bacillati</taxon>
        <taxon>Bacillota</taxon>
        <taxon>Erysipelotrichia</taxon>
        <taxon>Erysipelotrichales</taxon>
        <taxon>Coprobacillaceae</taxon>
        <taxon>Thomasclavelia</taxon>
    </lineage>
</organism>
<keyword evidence="1" id="KW-0732">Signal</keyword>
<dbReference type="AlphaFoldDB" id="A0AB35IQY2"/>
<dbReference type="Proteomes" id="UP001211987">
    <property type="component" value="Unassembled WGS sequence"/>
</dbReference>
<feature type="signal peptide" evidence="1">
    <location>
        <begin position="1"/>
        <end position="20"/>
    </location>
</feature>
<gene>
    <name evidence="2" type="ORF">PM738_16545</name>
</gene>
<dbReference type="EMBL" id="JAQLKE010000039">
    <property type="protein sequence ID" value="MDB7085418.1"/>
    <property type="molecule type" value="Genomic_DNA"/>
</dbReference>
<comment type="caution">
    <text evidence="2">The sequence shown here is derived from an EMBL/GenBank/DDBJ whole genome shotgun (WGS) entry which is preliminary data.</text>
</comment>
<dbReference type="RefSeq" id="WP_201899709.1">
    <property type="nucleotide sequence ID" value="NZ_CP068170.1"/>
</dbReference>